<reference evidence="2 3" key="1">
    <citation type="submission" date="2020-07" db="EMBL/GenBank/DDBJ databases">
        <title>Huge and variable diversity of episymbiotic CPR bacteria and DPANN archaea in groundwater ecosystems.</title>
        <authorList>
            <person name="He C.Y."/>
            <person name="Keren R."/>
            <person name="Whittaker M."/>
            <person name="Farag I.F."/>
            <person name="Doudna J."/>
            <person name="Cate J.H.D."/>
            <person name="Banfield J.F."/>
        </authorList>
    </citation>
    <scope>NUCLEOTIDE SEQUENCE [LARGE SCALE GENOMIC DNA]</scope>
    <source>
        <strain evidence="2">NC_groundwater_70_Ag_B-0.1um_54_66</strain>
    </source>
</reference>
<name>A0A7T5UHU8_9BACT</name>
<dbReference type="SUPFAM" id="SSF47413">
    <property type="entry name" value="lambda repressor-like DNA-binding domains"/>
    <property type="match status" value="1"/>
</dbReference>
<proteinExistence type="predicted"/>
<evidence type="ECO:0000313" key="2">
    <source>
        <dbReference type="EMBL" id="QQG36805.1"/>
    </source>
</evidence>
<dbReference type="InterPro" id="IPR010982">
    <property type="entry name" value="Lambda_DNA-bd_dom_sf"/>
</dbReference>
<gene>
    <name evidence="2" type="ORF">HYS17_03275</name>
</gene>
<dbReference type="PROSITE" id="PS50943">
    <property type="entry name" value="HTH_CROC1"/>
    <property type="match status" value="1"/>
</dbReference>
<dbReference type="GO" id="GO:0003677">
    <property type="term" value="F:DNA binding"/>
    <property type="evidence" value="ECO:0007669"/>
    <property type="project" value="InterPro"/>
</dbReference>
<feature type="domain" description="HTH cro/C1-type" evidence="1">
    <location>
        <begin position="17"/>
        <end position="71"/>
    </location>
</feature>
<dbReference type="CDD" id="cd00093">
    <property type="entry name" value="HTH_XRE"/>
    <property type="match status" value="1"/>
</dbReference>
<dbReference type="InterPro" id="IPR001387">
    <property type="entry name" value="Cro/C1-type_HTH"/>
</dbReference>
<dbReference type="Gene3D" id="1.10.260.40">
    <property type="entry name" value="lambda repressor-like DNA-binding domains"/>
    <property type="match status" value="1"/>
</dbReference>
<dbReference type="Pfam" id="PF01381">
    <property type="entry name" value="HTH_3"/>
    <property type="match status" value="1"/>
</dbReference>
<dbReference type="EMBL" id="CP066681">
    <property type="protein sequence ID" value="QQG36805.1"/>
    <property type="molecule type" value="Genomic_DNA"/>
</dbReference>
<organism evidence="2 3">
    <name type="scientific">Micavibrio aeruginosavorus</name>
    <dbReference type="NCBI Taxonomy" id="349221"/>
    <lineage>
        <taxon>Bacteria</taxon>
        <taxon>Pseudomonadati</taxon>
        <taxon>Bdellovibrionota</taxon>
        <taxon>Bdellovibrionia</taxon>
        <taxon>Bdellovibrionales</taxon>
        <taxon>Pseudobdellovibrionaceae</taxon>
        <taxon>Micavibrio</taxon>
    </lineage>
</organism>
<protein>
    <submittedName>
        <fullName evidence="2">Helix-turn-helix transcriptional regulator</fullName>
    </submittedName>
</protein>
<sequence length="124" mass="14538">MNEEQLKRIDRHVGQQLRKARVLRDMSQEDLATAINLTFQQVQKYERGMNRLSASRMYQISKILKVKPAYFFEGLPEDEYEEIALITIEHMNLIKHYEAAPEDLRKEFVKLLKSVGVQKGKTNA</sequence>
<dbReference type="Proteomes" id="UP000595362">
    <property type="component" value="Chromosome"/>
</dbReference>
<dbReference type="SMART" id="SM00530">
    <property type="entry name" value="HTH_XRE"/>
    <property type="match status" value="1"/>
</dbReference>
<accession>A0A7T5UHU8</accession>
<dbReference type="AlphaFoldDB" id="A0A7T5UHU8"/>
<evidence type="ECO:0000313" key="3">
    <source>
        <dbReference type="Proteomes" id="UP000595362"/>
    </source>
</evidence>
<evidence type="ECO:0000259" key="1">
    <source>
        <dbReference type="PROSITE" id="PS50943"/>
    </source>
</evidence>